<protein>
    <submittedName>
        <fullName evidence="10">Neu5Ac permease</fullName>
    </submittedName>
</protein>
<feature type="transmembrane region" description="Helical" evidence="8">
    <location>
        <begin position="87"/>
        <end position="109"/>
    </location>
</feature>
<evidence type="ECO:0000256" key="4">
    <source>
        <dbReference type="ARBA" id="ARBA00022692"/>
    </source>
</evidence>
<dbReference type="GO" id="GO:0022857">
    <property type="term" value="F:transmembrane transporter activity"/>
    <property type="evidence" value="ECO:0007669"/>
    <property type="project" value="UniProtKB-UniRule"/>
</dbReference>
<dbReference type="Pfam" id="PF06808">
    <property type="entry name" value="DctM"/>
    <property type="match status" value="1"/>
</dbReference>
<keyword evidence="3 7" id="KW-0997">Cell inner membrane</keyword>
<sequence>MPYELIAIVMFAGMMLMLMTGQRVFGAIGFVGALAGLLLWGTGGSEIPFSAAMKLMKWYPLLTLPMFIFMGYVLSESKIADDLYRMFHVWMGPVKGGLAIGTIGLMVLISAMNGLSVAGMAIGATIALPELLRRGYDKTLVTGTIQAGSSLGILVPPSVVLVLYAMIARQPVGQLWLAGVVPGLLMATMFIVYIYLRARMQPELGPAMSPEDLAEYDRISDHPLRLNYIVLGTLILVPLVAMMGLLEAKPAAGLALALLAVGFVTRKIPACYHDVFMAEKYRLLFSGVLPLAIFATMMVPFVNGWTSLVESSAIGAMTAFIAAILKGRMNKEVFETSVRSTLGISCMFMWIILAALGFGAIFDGLGAVKAIEDLFTTQLGLSPWMILILMQLSFIVMGTFLDDTAMLVIVAPLYVPLVGALGFDLIWYGVLYTITTQIAYMTPPFGYNLFLMRAMAPPEIGLKDIYVSIIPFAAVMVVALALVMIFPQIALWLPEFVYGK</sequence>
<dbReference type="EMBL" id="CVRL01000013">
    <property type="protein sequence ID" value="CRL10572.1"/>
    <property type="molecule type" value="Genomic_DNA"/>
</dbReference>
<keyword evidence="11" id="KW-1185">Reference proteome</keyword>
<feature type="domain" description="TRAP C4-dicarboxylate transport system permease DctM subunit" evidence="9">
    <location>
        <begin position="12"/>
        <end position="489"/>
    </location>
</feature>
<keyword evidence="2" id="KW-1003">Cell membrane</keyword>
<comment type="subcellular location">
    <subcellularLocation>
        <location evidence="1 7">Cell inner membrane</location>
        <topology evidence="1 7">Multi-pass membrane protein</topology>
    </subcellularLocation>
</comment>
<feature type="transmembrane region" description="Helical" evidence="8">
    <location>
        <begin position="173"/>
        <end position="196"/>
    </location>
</feature>
<dbReference type="AlphaFoldDB" id="A0A0H5CZW8"/>
<evidence type="ECO:0000256" key="2">
    <source>
        <dbReference type="ARBA" id="ARBA00022475"/>
    </source>
</evidence>
<feature type="transmembrane region" description="Helical" evidence="8">
    <location>
        <begin position="251"/>
        <end position="269"/>
    </location>
</feature>
<keyword evidence="7" id="KW-0813">Transport</keyword>
<evidence type="ECO:0000256" key="7">
    <source>
        <dbReference type="RuleBase" id="RU369079"/>
    </source>
</evidence>
<feature type="transmembrane region" description="Helical" evidence="8">
    <location>
        <begin position="281"/>
        <end position="302"/>
    </location>
</feature>
<dbReference type="PANTHER" id="PTHR33362">
    <property type="entry name" value="SIALIC ACID TRAP TRANSPORTER PERMEASE PROTEIN SIAT-RELATED"/>
    <property type="match status" value="1"/>
</dbReference>
<evidence type="ECO:0000256" key="5">
    <source>
        <dbReference type="ARBA" id="ARBA00022989"/>
    </source>
</evidence>
<dbReference type="Proteomes" id="UP000043764">
    <property type="component" value="Unassembled WGS sequence"/>
</dbReference>
<feature type="transmembrane region" description="Helical" evidence="8">
    <location>
        <begin position="115"/>
        <end position="132"/>
    </location>
</feature>
<evidence type="ECO:0000256" key="6">
    <source>
        <dbReference type="ARBA" id="ARBA00023136"/>
    </source>
</evidence>
<feature type="transmembrane region" description="Helical" evidence="8">
    <location>
        <begin position="337"/>
        <end position="361"/>
    </location>
</feature>
<feature type="transmembrane region" description="Helical" evidence="8">
    <location>
        <begin position="465"/>
        <end position="493"/>
    </location>
</feature>
<evidence type="ECO:0000256" key="1">
    <source>
        <dbReference type="ARBA" id="ARBA00004429"/>
    </source>
</evidence>
<dbReference type="RefSeq" id="WP_050672995.1">
    <property type="nucleotide sequence ID" value="NZ_CVRL01000013.1"/>
</dbReference>
<evidence type="ECO:0000259" key="9">
    <source>
        <dbReference type="Pfam" id="PF06808"/>
    </source>
</evidence>
<dbReference type="InterPro" id="IPR010656">
    <property type="entry name" value="DctM"/>
</dbReference>
<keyword evidence="6 8" id="KW-0472">Membrane</keyword>
<evidence type="ECO:0000313" key="11">
    <source>
        <dbReference type="Proteomes" id="UP000043764"/>
    </source>
</evidence>
<keyword evidence="5 8" id="KW-1133">Transmembrane helix</keyword>
<dbReference type="PANTHER" id="PTHR33362:SF5">
    <property type="entry name" value="C4-DICARBOXYLATE TRAP TRANSPORTER LARGE PERMEASE PROTEIN DCTM"/>
    <property type="match status" value="1"/>
</dbReference>
<accession>A0A0H5CZW8</accession>
<feature type="transmembrane region" description="Helical" evidence="8">
    <location>
        <begin position="381"/>
        <end position="401"/>
    </location>
</feature>
<feature type="transmembrane region" description="Helical" evidence="8">
    <location>
        <begin position="144"/>
        <end position="167"/>
    </location>
</feature>
<proteinExistence type="predicted"/>
<organism evidence="10 11">
    <name type="scientific">Phaeobacter italicus</name>
    <dbReference type="NCBI Taxonomy" id="481446"/>
    <lineage>
        <taxon>Bacteria</taxon>
        <taxon>Pseudomonadati</taxon>
        <taxon>Pseudomonadota</taxon>
        <taxon>Alphaproteobacteria</taxon>
        <taxon>Rhodobacterales</taxon>
        <taxon>Roseobacteraceae</taxon>
        <taxon>Phaeobacter</taxon>
    </lineage>
</organism>
<evidence type="ECO:0000256" key="3">
    <source>
        <dbReference type="ARBA" id="ARBA00022519"/>
    </source>
</evidence>
<dbReference type="STRING" id="481446.NIT7645_00098"/>
<evidence type="ECO:0000256" key="8">
    <source>
        <dbReference type="SAM" id="Phobius"/>
    </source>
</evidence>
<gene>
    <name evidence="10" type="primary">siaT_4</name>
    <name evidence="10" type="ORF">NIT7321_01418</name>
</gene>
<feature type="transmembrane region" description="Helical" evidence="8">
    <location>
        <begin position="58"/>
        <end position="75"/>
    </location>
</feature>
<name>A0A0H5CZW8_9RHOB</name>
<reference evidence="11" key="1">
    <citation type="submission" date="2015-05" db="EMBL/GenBank/DDBJ databases">
        <authorList>
            <person name="Rodrigo-Torres Lidia"/>
            <person name="Arahal R.David."/>
        </authorList>
    </citation>
    <scope>NUCLEOTIDE SEQUENCE [LARGE SCALE GENOMIC DNA]</scope>
    <source>
        <strain evidence="11">CECT 7321</strain>
    </source>
</reference>
<dbReference type="GO" id="GO:0005886">
    <property type="term" value="C:plasma membrane"/>
    <property type="evidence" value="ECO:0007669"/>
    <property type="project" value="UniProtKB-SubCell"/>
</dbReference>
<keyword evidence="4 8" id="KW-0812">Transmembrane</keyword>
<feature type="transmembrane region" description="Helical" evidence="8">
    <location>
        <begin position="24"/>
        <end position="43"/>
    </location>
</feature>
<dbReference type="InterPro" id="IPR004681">
    <property type="entry name" value="TRAP_DctM"/>
</dbReference>
<evidence type="ECO:0000313" key="10">
    <source>
        <dbReference type="EMBL" id="CRL10572.1"/>
    </source>
</evidence>
<feature type="transmembrane region" description="Helical" evidence="8">
    <location>
        <begin position="413"/>
        <end position="434"/>
    </location>
</feature>
<feature type="transmembrane region" description="Helical" evidence="8">
    <location>
        <begin position="308"/>
        <end position="325"/>
    </location>
</feature>
<feature type="transmembrane region" description="Helical" evidence="8">
    <location>
        <begin position="226"/>
        <end position="245"/>
    </location>
</feature>
<comment type="function">
    <text evidence="7">Part of the tripartite ATP-independent periplasmic (TRAP) transport system.</text>
</comment>